<organism evidence="5 6">
    <name type="scientific">Oopsacas minuta</name>
    <dbReference type="NCBI Taxonomy" id="111878"/>
    <lineage>
        <taxon>Eukaryota</taxon>
        <taxon>Metazoa</taxon>
        <taxon>Porifera</taxon>
        <taxon>Hexactinellida</taxon>
        <taxon>Hexasterophora</taxon>
        <taxon>Lyssacinosida</taxon>
        <taxon>Leucopsacidae</taxon>
        <taxon>Oopsacas</taxon>
    </lineage>
</organism>
<feature type="compositionally biased region" description="Polar residues" evidence="3">
    <location>
        <begin position="1"/>
        <end position="10"/>
    </location>
</feature>
<dbReference type="Proteomes" id="UP001165289">
    <property type="component" value="Unassembled WGS sequence"/>
</dbReference>
<evidence type="ECO:0000256" key="2">
    <source>
        <dbReference type="PROSITE-ProRule" id="PRU00117"/>
    </source>
</evidence>
<sequence>MATEYSNGRSDYSRKRRYAQDDTSPAKRGLYDRVRGIKFLVPEYAAGAIIGKGGRNITVQKDKFGTQVKMSPGRDFFPNTEERVCLITSDVGEPEQLIACFQNLFHLVRDEPEDTDRRRRPRDPDRKNQVKLLLTNNTAGLIIGRGGETIKSIQEQTDTRIMITPLSPDIDERVCAIAADIYENTLKATDLILDRVMKDPEGHVSKNLLYSVGGSYDPYGGGYSSRYMGGYGGGRVGGGDSVYDRRRSYDRGYTSSKYTDRGSYGYSSTLDQGLGGCVYVLDDSDPLCMILGIMEQYVGGLVGRNGVTISEIQAVSHTHIQISHKDEYIPGTRDRKVIIKGEAHAVSSAYLLLLEKVSEFAERRRN</sequence>
<dbReference type="PROSITE" id="PS50084">
    <property type="entry name" value="KH_TYPE_1"/>
    <property type="match status" value="3"/>
</dbReference>
<keyword evidence="2" id="KW-0694">RNA-binding</keyword>
<dbReference type="GO" id="GO:0003723">
    <property type="term" value="F:RNA binding"/>
    <property type="evidence" value="ECO:0007669"/>
    <property type="project" value="UniProtKB-UniRule"/>
</dbReference>
<dbReference type="Pfam" id="PF00013">
    <property type="entry name" value="KH_1"/>
    <property type="match status" value="3"/>
</dbReference>
<proteinExistence type="predicted"/>
<feature type="domain" description="K Homology" evidence="4">
    <location>
        <begin position="126"/>
        <end position="197"/>
    </location>
</feature>
<name>A0AAV7JZJ8_9METZ</name>
<evidence type="ECO:0000313" key="5">
    <source>
        <dbReference type="EMBL" id="KAI6654121.1"/>
    </source>
</evidence>
<feature type="domain" description="K Homology" evidence="4">
    <location>
        <begin position="285"/>
        <end position="358"/>
    </location>
</feature>
<dbReference type="Gene3D" id="3.30.1370.10">
    <property type="entry name" value="K Homology domain, type 1"/>
    <property type="match status" value="3"/>
</dbReference>
<reference evidence="5 6" key="1">
    <citation type="journal article" date="2023" name="BMC Biol.">
        <title>The compact genome of the sponge Oopsacas minuta (Hexactinellida) is lacking key metazoan core genes.</title>
        <authorList>
            <person name="Santini S."/>
            <person name="Schenkelaars Q."/>
            <person name="Jourda C."/>
            <person name="Duchesne M."/>
            <person name="Belahbib H."/>
            <person name="Rocher C."/>
            <person name="Selva M."/>
            <person name="Riesgo A."/>
            <person name="Vervoort M."/>
            <person name="Leys S.P."/>
            <person name="Kodjabachian L."/>
            <person name="Le Bivic A."/>
            <person name="Borchiellini C."/>
            <person name="Claverie J.M."/>
            <person name="Renard E."/>
        </authorList>
    </citation>
    <scope>NUCLEOTIDE SEQUENCE [LARGE SCALE GENOMIC DNA]</scope>
    <source>
        <strain evidence="5">SPO-2</strain>
    </source>
</reference>
<dbReference type="SUPFAM" id="SSF54791">
    <property type="entry name" value="Eukaryotic type KH-domain (KH-domain type I)"/>
    <property type="match status" value="3"/>
</dbReference>
<dbReference type="InterPro" id="IPR036612">
    <property type="entry name" value="KH_dom_type_1_sf"/>
</dbReference>
<dbReference type="PANTHER" id="PTHR10288">
    <property type="entry name" value="KH DOMAIN CONTAINING RNA BINDING PROTEIN"/>
    <property type="match status" value="1"/>
</dbReference>
<dbReference type="EMBL" id="JAKMXF010000233">
    <property type="protein sequence ID" value="KAI6654121.1"/>
    <property type="molecule type" value="Genomic_DNA"/>
</dbReference>
<evidence type="ECO:0000256" key="3">
    <source>
        <dbReference type="SAM" id="MobiDB-lite"/>
    </source>
</evidence>
<keyword evidence="1" id="KW-0677">Repeat</keyword>
<dbReference type="InterPro" id="IPR004088">
    <property type="entry name" value="KH_dom_type_1"/>
</dbReference>
<dbReference type="SMART" id="SM00322">
    <property type="entry name" value="KH"/>
    <property type="match status" value="3"/>
</dbReference>
<evidence type="ECO:0000259" key="4">
    <source>
        <dbReference type="SMART" id="SM00322"/>
    </source>
</evidence>
<protein>
    <submittedName>
        <fullName evidence="5">RNA-binding protein Nova-1-like</fullName>
    </submittedName>
</protein>
<dbReference type="AlphaFoldDB" id="A0AAV7JZJ8"/>
<accession>A0AAV7JZJ8</accession>
<comment type="caution">
    <text evidence="5">The sequence shown here is derived from an EMBL/GenBank/DDBJ whole genome shotgun (WGS) entry which is preliminary data.</text>
</comment>
<evidence type="ECO:0000313" key="6">
    <source>
        <dbReference type="Proteomes" id="UP001165289"/>
    </source>
</evidence>
<gene>
    <name evidence="5" type="ORF">LOD99_2966</name>
</gene>
<feature type="domain" description="K Homology" evidence="4">
    <location>
        <begin position="33"/>
        <end position="109"/>
    </location>
</feature>
<keyword evidence="6" id="KW-1185">Reference proteome</keyword>
<feature type="region of interest" description="Disordered" evidence="3">
    <location>
        <begin position="1"/>
        <end position="25"/>
    </location>
</feature>
<dbReference type="InterPro" id="IPR004087">
    <property type="entry name" value="KH_dom"/>
</dbReference>
<evidence type="ECO:0000256" key="1">
    <source>
        <dbReference type="ARBA" id="ARBA00022737"/>
    </source>
</evidence>